<dbReference type="AlphaFoldDB" id="A0A9X4XUD9"/>
<accession>A0A9X4XUD9</accession>
<sequence length="124" mass="13324">MSIPEPPLSEYLQRLAYWADRIRDGTHEMTPQGRTDFAAVLHLAAERAEQLEADAAAARSAAVDAAVRRVLADRAGAPPPIAPTSEHFTRLIDIAYGRVPGVVLLPVRYARAVPWGQADEGGAA</sequence>
<evidence type="ECO:0000313" key="2">
    <source>
        <dbReference type="Proteomes" id="UP000438991"/>
    </source>
</evidence>
<organism evidence="1 2">
    <name type="scientific">Rhodoplanes serenus</name>
    <dbReference type="NCBI Taxonomy" id="200615"/>
    <lineage>
        <taxon>Bacteria</taxon>
        <taxon>Pseudomonadati</taxon>
        <taxon>Pseudomonadota</taxon>
        <taxon>Alphaproteobacteria</taxon>
        <taxon>Hyphomicrobiales</taxon>
        <taxon>Nitrobacteraceae</taxon>
        <taxon>Rhodoplanes</taxon>
    </lineage>
</organism>
<evidence type="ECO:0000313" key="1">
    <source>
        <dbReference type="EMBL" id="MTW19121.1"/>
    </source>
</evidence>
<gene>
    <name evidence="1" type="ORF">GJ689_23255</name>
</gene>
<reference evidence="1 2" key="1">
    <citation type="submission" date="2019-11" db="EMBL/GenBank/DDBJ databases">
        <title>Whole-genome sequence of Rhodoplanes serenus DSM 18633, type strain.</title>
        <authorList>
            <person name="Kyndt J.A."/>
            <person name="Meyer T.E."/>
        </authorList>
    </citation>
    <scope>NUCLEOTIDE SEQUENCE [LARGE SCALE GENOMIC DNA]</scope>
    <source>
        <strain evidence="1 2">DSM 18633</strain>
    </source>
</reference>
<proteinExistence type="predicted"/>
<dbReference type="RefSeq" id="WP_155481414.1">
    <property type="nucleotide sequence ID" value="NZ_WNKV01000024.1"/>
</dbReference>
<dbReference type="Proteomes" id="UP000438991">
    <property type="component" value="Unassembled WGS sequence"/>
</dbReference>
<comment type="caution">
    <text evidence="1">The sequence shown here is derived from an EMBL/GenBank/DDBJ whole genome shotgun (WGS) entry which is preliminary data.</text>
</comment>
<dbReference type="EMBL" id="WNKV01000024">
    <property type="protein sequence ID" value="MTW19121.1"/>
    <property type="molecule type" value="Genomic_DNA"/>
</dbReference>
<name>A0A9X4XUD9_9BRAD</name>
<protein>
    <submittedName>
        <fullName evidence="1">Uncharacterized protein</fullName>
    </submittedName>
</protein>